<keyword evidence="4" id="KW-1185">Reference proteome</keyword>
<feature type="signal peptide" evidence="2">
    <location>
        <begin position="1"/>
        <end position="24"/>
    </location>
</feature>
<feature type="chain" id="PRO_5034966171" description="DOMON domain-containing protein" evidence="2">
    <location>
        <begin position="25"/>
        <end position="180"/>
    </location>
</feature>
<evidence type="ECO:0008006" key="5">
    <source>
        <dbReference type="Google" id="ProtNLM"/>
    </source>
</evidence>
<reference evidence="3" key="1">
    <citation type="submission" date="2020-07" db="EMBL/GenBank/DDBJ databases">
        <title>Draft Genome Sequence of a Deep-Sea Yeast, Naganishia (Cryptococcus) liquefaciens strain N6.</title>
        <authorList>
            <person name="Han Y.W."/>
            <person name="Kajitani R."/>
            <person name="Morimoto H."/>
            <person name="Parhat M."/>
            <person name="Tsubouchi H."/>
            <person name="Bakenova O."/>
            <person name="Ogata M."/>
            <person name="Argunhan B."/>
            <person name="Aoki R."/>
            <person name="Kajiwara S."/>
            <person name="Itoh T."/>
            <person name="Iwasaki H."/>
        </authorList>
    </citation>
    <scope>NUCLEOTIDE SEQUENCE</scope>
    <source>
        <strain evidence="3">N6</strain>
    </source>
</reference>
<dbReference type="Proteomes" id="UP000620104">
    <property type="component" value="Unassembled WGS sequence"/>
</dbReference>
<feature type="region of interest" description="Disordered" evidence="1">
    <location>
        <begin position="125"/>
        <end position="153"/>
    </location>
</feature>
<gene>
    <name evidence="3" type="ORF">NliqN6_5158</name>
</gene>
<name>A0A8H3TW99_9TREE</name>
<accession>A0A8H3TW99</accession>
<evidence type="ECO:0000256" key="2">
    <source>
        <dbReference type="SAM" id="SignalP"/>
    </source>
</evidence>
<organism evidence="3 4">
    <name type="scientific">Naganishia liquefaciens</name>
    <dbReference type="NCBI Taxonomy" id="104408"/>
    <lineage>
        <taxon>Eukaryota</taxon>
        <taxon>Fungi</taxon>
        <taxon>Dikarya</taxon>
        <taxon>Basidiomycota</taxon>
        <taxon>Agaricomycotina</taxon>
        <taxon>Tremellomycetes</taxon>
        <taxon>Filobasidiales</taxon>
        <taxon>Filobasidiaceae</taxon>
        <taxon>Naganishia</taxon>
    </lineage>
</organism>
<evidence type="ECO:0000313" key="3">
    <source>
        <dbReference type="EMBL" id="GHJ88756.1"/>
    </source>
</evidence>
<keyword evidence="2" id="KW-0732">Signal</keyword>
<protein>
    <recommendedName>
        <fullName evidence="5">DOMON domain-containing protein</fullName>
    </recommendedName>
</protein>
<comment type="caution">
    <text evidence="3">The sequence shown here is derived from an EMBL/GenBank/DDBJ whole genome shotgun (WGS) entry which is preliminary data.</text>
</comment>
<evidence type="ECO:0000313" key="4">
    <source>
        <dbReference type="Proteomes" id="UP000620104"/>
    </source>
</evidence>
<dbReference type="AlphaFoldDB" id="A0A8H3TW99"/>
<sequence length="180" mass="18591">MFPYRVPIFATLAAILLWLPLTQAVEINSISNSSLIAFETLHITWTGGNGNPSNVTVEEQAVGTTGVNRTWFVAMNVKAEYADWVVNATIGSNVFLGVSQDGRSGSYLGRSFPVVASAAEVNATQTTTTSGTTAATSSVMTASPSPTAPPSGALANVGETGNMMGAVVALCIISAVWSIC</sequence>
<evidence type="ECO:0000256" key="1">
    <source>
        <dbReference type="SAM" id="MobiDB-lite"/>
    </source>
</evidence>
<proteinExistence type="predicted"/>
<dbReference type="EMBL" id="BLZA01000032">
    <property type="protein sequence ID" value="GHJ88756.1"/>
    <property type="molecule type" value="Genomic_DNA"/>
</dbReference>